<dbReference type="EMBL" id="MK751464">
    <property type="protein sequence ID" value="QFX68255.1"/>
    <property type="molecule type" value="mRNA"/>
</dbReference>
<sequence length="316" mass="36184">MFKFSGMSLSLAAFVLCLSSMTSVMADSNDEYYYNSLYRDGEGYNDKNVRNLDGIENQLDTWRILGYPQTMFRKRQLDSIGGGSLLKKRFPNQKFVENPHKNYQIFDREFLGKLHHQEIDPNILEDILNVDQDSLGTLTGKRQMDSIGGGSLLKRSIFGNKKVLKHKFEQNLPQKSTNFDYSFEFPTQKRQIDSIGGGSLLKRDSLDDKNELNPKFGEEFLRKLILPQKVPEIILNEKRQMDSIGGGSLLKRSYSDFRSGVEPKFSEFPSKKLTNFDDLSGFLTEKRQIDSIGGGSLLKRNSPYFSTEFDSKVQEK</sequence>
<proteinExistence type="evidence at transcript level"/>
<reference evidence="2" key="1">
    <citation type="submission" date="2019-04" db="EMBL/GenBank/DDBJ databases">
        <authorList>
            <person name="Wang S."/>
            <person name="Zhang C."/>
        </authorList>
    </citation>
    <scope>NUCLEOTIDE SEQUENCE</scope>
    <source>
        <tissue evidence="2">Whole body</tissue>
    </source>
</reference>
<accession>A0A5P9VQ62</accession>
<organism evidence="2">
    <name type="scientific">Nilaparvata lugens</name>
    <name type="common">Brown planthopper</name>
    <dbReference type="NCBI Taxonomy" id="108931"/>
    <lineage>
        <taxon>Eukaryota</taxon>
        <taxon>Metazoa</taxon>
        <taxon>Ecdysozoa</taxon>
        <taxon>Arthropoda</taxon>
        <taxon>Hexapoda</taxon>
        <taxon>Insecta</taxon>
        <taxon>Pterygota</taxon>
        <taxon>Neoptera</taxon>
        <taxon>Paraneoptera</taxon>
        <taxon>Hemiptera</taxon>
        <taxon>Auchenorrhyncha</taxon>
        <taxon>Fulgoroidea</taxon>
        <taxon>Delphacidae</taxon>
        <taxon>Delphacinae</taxon>
        <taxon>Nilaparvata</taxon>
    </lineage>
</organism>
<evidence type="ECO:0000256" key="1">
    <source>
        <dbReference type="SAM" id="SignalP"/>
    </source>
</evidence>
<name>A0A5P9VQ62_NILLU</name>
<dbReference type="OrthoDB" id="6614253at2759"/>
<feature type="chain" id="PRO_5024441930" evidence="1">
    <location>
        <begin position="27"/>
        <end position="316"/>
    </location>
</feature>
<feature type="signal peptide" evidence="1">
    <location>
        <begin position="1"/>
        <end position="26"/>
    </location>
</feature>
<keyword evidence="1" id="KW-0732">Signal</keyword>
<protein>
    <submittedName>
        <fullName evidence="2">Orcokinin-B prepropeptide</fullName>
    </submittedName>
</protein>
<dbReference type="AlphaFoldDB" id="A0A5P9VQ62"/>
<gene>
    <name evidence="2" type="primary">NlOKB</name>
</gene>
<evidence type="ECO:0000313" key="2">
    <source>
        <dbReference type="EMBL" id="QFX68255.1"/>
    </source>
</evidence>